<keyword evidence="1" id="KW-0472">Membrane</keyword>
<protein>
    <submittedName>
        <fullName evidence="2">Uncharacterized protein</fullName>
    </submittedName>
</protein>
<reference evidence="3" key="1">
    <citation type="journal article" date="2019" name="Int. J. Syst. Evol. Microbiol.">
        <title>The Global Catalogue of Microorganisms (GCM) 10K type strain sequencing project: providing services to taxonomists for standard genome sequencing and annotation.</title>
        <authorList>
            <consortium name="The Broad Institute Genomics Platform"/>
            <consortium name="The Broad Institute Genome Sequencing Center for Infectious Disease"/>
            <person name="Wu L."/>
            <person name="Ma J."/>
        </authorList>
    </citation>
    <scope>NUCLEOTIDE SEQUENCE [LARGE SCALE GENOMIC DNA]</scope>
    <source>
        <strain evidence="3">XZYJT-10</strain>
    </source>
</reference>
<evidence type="ECO:0000313" key="2">
    <source>
        <dbReference type="EMBL" id="MFC7278898.1"/>
    </source>
</evidence>
<comment type="caution">
    <text evidence="2">The sequence shown here is derived from an EMBL/GenBank/DDBJ whole genome shotgun (WGS) entry which is preliminary data.</text>
</comment>
<feature type="transmembrane region" description="Helical" evidence="1">
    <location>
        <begin position="12"/>
        <end position="30"/>
    </location>
</feature>
<keyword evidence="1" id="KW-0812">Transmembrane</keyword>
<dbReference type="EMBL" id="JBHTBJ010000039">
    <property type="protein sequence ID" value="MFC7278898.1"/>
    <property type="molecule type" value="Genomic_DNA"/>
</dbReference>
<evidence type="ECO:0000313" key="3">
    <source>
        <dbReference type="Proteomes" id="UP001596548"/>
    </source>
</evidence>
<gene>
    <name evidence="2" type="ORF">ACFQS1_33455</name>
</gene>
<keyword evidence="3" id="KW-1185">Reference proteome</keyword>
<organism evidence="2 3">
    <name type="scientific">Paractinoplanes rhizophilus</name>
    <dbReference type="NCBI Taxonomy" id="1416877"/>
    <lineage>
        <taxon>Bacteria</taxon>
        <taxon>Bacillati</taxon>
        <taxon>Actinomycetota</taxon>
        <taxon>Actinomycetes</taxon>
        <taxon>Micromonosporales</taxon>
        <taxon>Micromonosporaceae</taxon>
        <taxon>Paractinoplanes</taxon>
    </lineage>
</organism>
<sequence length="142" mass="14997">MMSAERERKVTWIVLGLIFLGFMIVAVSIFDSNKKNQAAVDKAAQLSQELAAAGLPVPDAQQIYNVLGDDGGAVCAAPANALVKSILYGQLTNGAAGPGQRPIIADNRVLRGVALIIKVYCPDEAEDFQQVIDDLKTADVAA</sequence>
<dbReference type="RefSeq" id="WP_378976014.1">
    <property type="nucleotide sequence ID" value="NZ_JBHTBJ010000039.1"/>
</dbReference>
<keyword evidence="1" id="KW-1133">Transmembrane helix</keyword>
<proteinExistence type="predicted"/>
<dbReference type="Proteomes" id="UP001596548">
    <property type="component" value="Unassembled WGS sequence"/>
</dbReference>
<accession>A0ABW2I200</accession>
<name>A0ABW2I200_9ACTN</name>
<evidence type="ECO:0000256" key="1">
    <source>
        <dbReference type="SAM" id="Phobius"/>
    </source>
</evidence>